<protein>
    <submittedName>
        <fullName evidence="3">CGNR zinc finger domain-containing protein</fullName>
    </submittedName>
    <submittedName>
        <fullName evidence="2">Putative stress-induced transcription regulator</fullName>
    </submittedName>
</protein>
<dbReference type="PANTHER" id="PTHR35525">
    <property type="entry name" value="BLL6575 PROTEIN"/>
    <property type="match status" value="1"/>
</dbReference>
<name>A0A1C6U9W5_9ACTN</name>
<dbReference type="OrthoDB" id="3208838at2"/>
<dbReference type="RefSeq" id="WP_091621687.1">
    <property type="nucleotide sequence ID" value="NZ_CP109071.1"/>
</dbReference>
<evidence type="ECO:0000259" key="1">
    <source>
        <dbReference type="Pfam" id="PF11706"/>
    </source>
</evidence>
<dbReference type="AlphaFoldDB" id="A0A1C6U9W5"/>
<dbReference type="SUPFAM" id="SSF160904">
    <property type="entry name" value="Jann2411-like"/>
    <property type="match status" value="1"/>
</dbReference>
<accession>A0A1C6U9W5</accession>
<proteinExistence type="predicted"/>
<dbReference type="STRING" id="47871.GA0070608_0753"/>
<evidence type="ECO:0000313" key="4">
    <source>
        <dbReference type="Proteomes" id="UP000199343"/>
    </source>
</evidence>
<reference evidence="3 5" key="2">
    <citation type="submission" date="2022-10" db="EMBL/GenBank/DDBJ databases">
        <title>The complete genomes of actinobacterial strains from the NBC collection.</title>
        <authorList>
            <person name="Joergensen T.S."/>
            <person name="Alvarez Arevalo M."/>
            <person name="Sterndorff E.B."/>
            <person name="Faurdal D."/>
            <person name="Vuksanovic O."/>
            <person name="Mourched A.-S."/>
            <person name="Charusanti P."/>
            <person name="Shaw S."/>
            <person name="Blin K."/>
            <person name="Weber T."/>
        </authorList>
    </citation>
    <scope>NUCLEOTIDE SEQUENCE [LARGE SCALE GENOMIC DNA]</scope>
    <source>
        <strain evidence="3 5">NBC 01809</strain>
    </source>
</reference>
<dbReference type="Proteomes" id="UP001334804">
    <property type="component" value="Chromosome"/>
</dbReference>
<dbReference type="EMBL" id="FMIC01000002">
    <property type="protein sequence ID" value="SCL50806.1"/>
    <property type="molecule type" value="Genomic_DNA"/>
</dbReference>
<evidence type="ECO:0000313" key="5">
    <source>
        <dbReference type="Proteomes" id="UP001334804"/>
    </source>
</evidence>
<feature type="domain" description="Zinc finger CGNR" evidence="1">
    <location>
        <begin position="160"/>
        <end position="200"/>
    </location>
</feature>
<dbReference type="InterPro" id="IPR021005">
    <property type="entry name" value="Znf_CGNR"/>
</dbReference>
<evidence type="ECO:0000313" key="3">
    <source>
        <dbReference type="EMBL" id="WSA33690.1"/>
    </source>
</evidence>
<dbReference type="Gene3D" id="1.10.3300.10">
    <property type="entry name" value="Jann2411-like domain"/>
    <property type="match status" value="1"/>
</dbReference>
<dbReference type="InterPro" id="IPR023286">
    <property type="entry name" value="ABATE_dom_sf"/>
</dbReference>
<reference evidence="2 4" key="1">
    <citation type="submission" date="2016-06" db="EMBL/GenBank/DDBJ databases">
        <authorList>
            <person name="Kjaerup R.B."/>
            <person name="Dalgaard T.S."/>
            <person name="Juul-Madsen H.R."/>
        </authorList>
    </citation>
    <scope>NUCLEOTIDE SEQUENCE [LARGE SCALE GENOMIC DNA]</scope>
    <source>
        <strain evidence="2 4">DSM 43363</strain>
    </source>
</reference>
<keyword evidence="5" id="KW-1185">Reference proteome</keyword>
<dbReference type="Pfam" id="PF11706">
    <property type="entry name" value="zf-CGNR"/>
    <property type="match status" value="1"/>
</dbReference>
<dbReference type="InterPro" id="IPR010852">
    <property type="entry name" value="ABATE"/>
</dbReference>
<dbReference type="PANTHER" id="PTHR35525:SF3">
    <property type="entry name" value="BLL6575 PROTEIN"/>
    <property type="match status" value="1"/>
</dbReference>
<organism evidence="2 4">
    <name type="scientific">Micromonospora peucetia</name>
    <dbReference type="NCBI Taxonomy" id="47871"/>
    <lineage>
        <taxon>Bacteria</taxon>
        <taxon>Bacillati</taxon>
        <taxon>Actinomycetota</taxon>
        <taxon>Actinomycetes</taxon>
        <taxon>Micromonosporales</taxon>
        <taxon>Micromonosporaceae</taxon>
        <taxon>Micromonospora</taxon>
    </lineage>
</organism>
<evidence type="ECO:0000313" key="2">
    <source>
        <dbReference type="EMBL" id="SCL50806.1"/>
    </source>
</evidence>
<gene>
    <name evidence="2" type="ORF">GA0070608_0753</name>
    <name evidence="3" type="ORF">OIE14_06460</name>
</gene>
<dbReference type="Pfam" id="PF07336">
    <property type="entry name" value="ABATE"/>
    <property type="match status" value="1"/>
</dbReference>
<dbReference type="Proteomes" id="UP000199343">
    <property type="component" value="Unassembled WGS sequence"/>
</dbReference>
<dbReference type="EMBL" id="CP109071">
    <property type="protein sequence ID" value="WSA33690.1"/>
    <property type="molecule type" value="Genomic_DNA"/>
</dbReference>
<sequence length="203" mass="22357">MHWVNVEGYPMPIPVGGHPAVELCNTWAGWAAPFSPEREWLRDFDRLAVWTGYVRLLAPTAVGRLREHGRRDPAAAHDVLVATRLLRTALHDVLLDPGDTAAFRHVAEQAQRAAAVAVLESDQDGLAHWTLPDDVGLLLPLLAAAQAAAELLSTPARTEVRACSAVDCGWLFLDRRGRRRWCSMASCGNRAKVRAYAARQQPE</sequence>